<dbReference type="PANTHER" id="PTHR38248:SF2">
    <property type="entry name" value="FUNK1 11"/>
    <property type="match status" value="1"/>
</dbReference>
<name>A0A9P7VNU1_9AGAR</name>
<evidence type="ECO:0000313" key="3">
    <source>
        <dbReference type="Proteomes" id="UP000812287"/>
    </source>
</evidence>
<dbReference type="PROSITE" id="PS50011">
    <property type="entry name" value="PROTEIN_KINASE_DOM"/>
    <property type="match status" value="1"/>
</dbReference>
<dbReference type="GO" id="GO:0005524">
    <property type="term" value="F:ATP binding"/>
    <property type="evidence" value="ECO:0007669"/>
    <property type="project" value="InterPro"/>
</dbReference>
<dbReference type="SUPFAM" id="SSF56112">
    <property type="entry name" value="Protein kinase-like (PK-like)"/>
    <property type="match status" value="1"/>
</dbReference>
<dbReference type="Pfam" id="PF17667">
    <property type="entry name" value="Pkinase_fungal"/>
    <property type="match status" value="1"/>
</dbReference>
<reference evidence="2" key="1">
    <citation type="submission" date="2020-11" db="EMBL/GenBank/DDBJ databases">
        <title>Adaptations for nitrogen fixation in a non-lichenized fungal sporocarp promotes dispersal by wood-feeding termites.</title>
        <authorList>
            <consortium name="DOE Joint Genome Institute"/>
            <person name="Koch R.A."/>
            <person name="Yoon G."/>
            <person name="Arayal U."/>
            <person name="Lail K."/>
            <person name="Amirebrahimi M."/>
            <person name="Labutti K."/>
            <person name="Lipzen A."/>
            <person name="Riley R."/>
            <person name="Barry K."/>
            <person name="Henrissat B."/>
            <person name="Grigoriev I.V."/>
            <person name="Herr J.R."/>
            <person name="Aime M.C."/>
        </authorList>
    </citation>
    <scope>NUCLEOTIDE SEQUENCE</scope>
    <source>
        <strain evidence="2">MCA 3950</strain>
    </source>
</reference>
<protein>
    <recommendedName>
        <fullName evidence="1">Protein kinase domain-containing protein</fullName>
    </recommendedName>
</protein>
<dbReference type="RefSeq" id="XP_043036764.1">
    <property type="nucleotide sequence ID" value="XM_043183532.1"/>
</dbReference>
<dbReference type="EMBL" id="MU250546">
    <property type="protein sequence ID" value="KAG7443264.1"/>
    <property type="molecule type" value="Genomic_DNA"/>
</dbReference>
<dbReference type="GeneID" id="66105829"/>
<accession>A0A9P7VNU1</accession>
<dbReference type="PANTHER" id="PTHR38248">
    <property type="entry name" value="FUNK1 6"/>
    <property type="match status" value="1"/>
</dbReference>
<dbReference type="AlphaFoldDB" id="A0A9P7VNU1"/>
<dbReference type="InterPro" id="IPR000719">
    <property type="entry name" value="Prot_kinase_dom"/>
</dbReference>
<dbReference type="Proteomes" id="UP000812287">
    <property type="component" value="Unassembled WGS sequence"/>
</dbReference>
<organism evidence="2 3">
    <name type="scientific">Guyanagaster necrorhizus</name>
    <dbReference type="NCBI Taxonomy" id="856835"/>
    <lineage>
        <taxon>Eukaryota</taxon>
        <taxon>Fungi</taxon>
        <taxon>Dikarya</taxon>
        <taxon>Basidiomycota</taxon>
        <taxon>Agaricomycotina</taxon>
        <taxon>Agaricomycetes</taxon>
        <taxon>Agaricomycetidae</taxon>
        <taxon>Agaricales</taxon>
        <taxon>Marasmiineae</taxon>
        <taxon>Physalacriaceae</taxon>
        <taxon>Guyanagaster</taxon>
    </lineage>
</organism>
<proteinExistence type="predicted"/>
<evidence type="ECO:0000259" key="1">
    <source>
        <dbReference type="PROSITE" id="PS50011"/>
    </source>
</evidence>
<comment type="caution">
    <text evidence="2">The sequence shown here is derived from an EMBL/GenBank/DDBJ whole genome shotgun (WGS) entry which is preliminary data.</text>
</comment>
<feature type="domain" description="Protein kinase" evidence="1">
    <location>
        <begin position="136"/>
        <end position="435"/>
    </location>
</feature>
<dbReference type="OrthoDB" id="5569250at2759"/>
<dbReference type="InterPro" id="IPR011009">
    <property type="entry name" value="Kinase-like_dom_sf"/>
</dbReference>
<sequence>MLSSAGFRTHCIGALVTVGRIQSLYYDRSIIIVCKPIDMFKSHGKQPKITEETLTDEFAAMLVGLGQLTLRQCGIQEEFCYDRALIENHNVYMDRCGNPKDKENFDKTALFVGVKLKLKSGEDEKNVEVTLGRILSRRAGIVGRDTCVVGATSEHDEWKGKELVVKISWPATSLKSEAEFVIKAREKARSMQQGKRPDWALDHLPDILLSQDFDYAADSTQANLIAFFAKAMFAEEEKFEYEKRVCRIMVQERLYSLEELRTVQEYAQVFFDIFQIHKWLYDHPGILHRDISPGNIMWRRTVDGHLRGVLNDFDLSAYRHETGPSLRQRIGTLPYMAYELLANDENGQPPMHLYRHDVESIFYTILLLCCRYEVVAKQGPDGHPILERTRVHSPFDHWYVLNRAGLNAQKCVFLMGRFQSYPEVNSGLTDFQPWVSGLYSRFMAGLIGLNLHTLIPQTDPFDNETLQSWVSYSAIVNICSEFAGSALVVHNDQLEVDS</sequence>
<dbReference type="InterPro" id="IPR040976">
    <property type="entry name" value="Pkinase_fungal"/>
</dbReference>
<evidence type="ECO:0000313" key="2">
    <source>
        <dbReference type="EMBL" id="KAG7443264.1"/>
    </source>
</evidence>
<keyword evidence="3" id="KW-1185">Reference proteome</keyword>
<dbReference type="GO" id="GO:0004672">
    <property type="term" value="F:protein kinase activity"/>
    <property type="evidence" value="ECO:0007669"/>
    <property type="project" value="InterPro"/>
</dbReference>
<gene>
    <name evidence="2" type="ORF">BT62DRAFT_903585</name>
</gene>
<dbReference type="Gene3D" id="1.10.510.10">
    <property type="entry name" value="Transferase(Phosphotransferase) domain 1"/>
    <property type="match status" value="1"/>
</dbReference>